<proteinExistence type="predicted"/>
<reference evidence="4" key="3">
    <citation type="submission" date="2016-02" db="EMBL/GenBank/DDBJ databases">
        <title>Draft genome of pathogenic Streptomyces sp. in Japan.</title>
        <authorList>
            <person name="Tomihama T."/>
            <person name="Ikenaga M."/>
            <person name="Sakai M."/>
            <person name="Okubo T."/>
            <person name="Ikeda S."/>
        </authorList>
    </citation>
    <scope>NUCLEOTIDE SEQUENCE [LARGE SCALE GENOMIC DNA]</scope>
    <source>
        <strain evidence="4">S58</strain>
    </source>
</reference>
<reference evidence="3 4" key="2">
    <citation type="journal article" date="2016" name="Genome Announc.">
        <title>Draft Genome Sequences of Streptomyces scabiei S58, Streptomyces turgidiscabies T45, and Streptomyces acidiscabies a10, the Pathogens of Potato Common Scab, Isolated in Japan.</title>
        <authorList>
            <person name="Tomihama T."/>
            <person name="Nishi Y."/>
            <person name="Sakai M."/>
            <person name="Ikenaga M."/>
            <person name="Okubo T."/>
            <person name="Ikeda S."/>
        </authorList>
    </citation>
    <scope>NUCLEOTIDE SEQUENCE [LARGE SCALE GENOMIC DNA]</scope>
    <source>
        <strain evidence="3 4">S58</strain>
    </source>
</reference>
<evidence type="ECO:0000256" key="1">
    <source>
        <dbReference type="SAM" id="MobiDB-lite"/>
    </source>
</evidence>
<evidence type="ECO:0000313" key="3">
    <source>
        <dbReference type="EMBL" id="GAQ65292.1"/>
    </source>
</evidence>
<protein>
    <recommendedName>
        <fullName evidence="2">Trypsin-co-occurring domain-containing protein</fullName>
    </recommendedName>
</protein>
<accession>A0A100JTC1</accession>
<dbReference type="Pfam" id="PF19631">
    <property type="entry name" value="Trypco2"/>
    <property type="match status" value="1"/>
</dbReference>
<name>A0A100JTC1_STRSC</name>
<comment type="caution">
    <text evidence="3">The sequence shown here is derived from an EMBL/GenBank/DDBJ whole genome shotgun (WGS) entry which is preliminary data.</text>
</comment>
<dbReference type="InterPro" id="IPR045608">
    <property type="entry name" value="Trypco2"/>
</dbReference>
<gene>
    <name evidence="3" type="ORF">SsS58_05701</name>
</gene>
<dbReference type="EMBL" id="BCMM01000029">
    <property type="protein sequence ID" value="GAQ65292.1"/>
    <property type="molecule type" value="Genomic_DNA"/>
</dbReference>
<dbReference type="AlphaFoldDB" id="A0A100JTC1"/>
<organism evidence="3 4">
    <name type="scientific">Streptomyces scabiei</name>
    <dbReference type="NCBI Taxonomy" id="1930"/>
    <lineage>
        <taxon>Bacteria</taxon>
        <taxon>Bacillati</taxon>
        <taxon>Actinomycetota</taxon>
        <taxon>Actinomycetes</taxon>
        <taxon>Kitasatosporales</taxon>
        <taxon>Streptomycetaceae</taxon>
        <taxon>Streptomyces</taxon>
    </lineage>
</organism>
<dbReference type="OrthoDB" id="3696289at2"/>
<evidence type="ECO:0000259" key="2">
    <source>
        <dbReference type="Pfam" id="PF19631"/>
    </source>
</evidence>
<evidence type="ECO:0000313" key="4">
    <source>
        <dbReference type="Proteomes" id="UP000067448"/>
    </source>
</evidence>
<feature type="domain" description="Trypsin-co-occurring" evidence="2">
    <location>
        <begin position="11"/>
        <end position="88"/>
    </location>
</feature>
<dbReference type="Proteomes" id="UP000067448">
    <property type="component" value="Unassembled WGS sequence"/>
</dbReference>
<sequence length="108" mass="11376">MTEHGGTGAAVELAQAIESLRTQLETARRLAPPGSLRFEVGPVELEFQVELVNGAEANAGAKFYVLSAGGRKSVENRTTHSVRLTLTPRDPAGGPLEVSADTDHLPGQ</sequence>
<dbReference type="RefSeq" id="WP_059082671.1">
    <property type="nucleotide sequence ID" value="NZ_BCMM01000029.1"/>
</dbReference>
<feature type="region of interest" description="Disordered" evidence="1">
    <location>
        <begin position="74"/>
        <end position="108"/>
    </location>
</feature>
<reference evidence="4" key="1">
    <citation type="submission" date="2015-11" db="EMBL/GenBank/DDBJ databases">
        <authorList>
            <consortium name="Cross-ministerial Strategic Innovation Promotion Program (SIP) consortium"/>
            <person name="Tomihama T."/>
            <person name="Ikenaga M."/>
            <person name="Sakai M."/>
            <person name="Okubo T."/>
            <person name="Ikeda S."/>
        </authorList>
    </citation>
    <scope>NUCLEOTIDE SEQUENCE [LARGE SCALE GENOMIC DNA]</scope>
    <source>
        <strain evidence="4">S58</strain>
    </source>
</reference>